<protein>
    <submittedName>
        <fullName evidence="1">Uncharacterized protein</fullName>
    </submittedName>
</protein>
<sequence length="122" mass="14020">MEKLTRFCCISMNVGGWFKCGPDKILLHQSWDLANLPSVKLTLLDCWKQMSPCKHLNRKRFYCQYFSFFIIFNSCSSLKPVLESRVCQKQPLCSFKGIGKVYVHLPSSYPTCGTILGMLLLL</sequence>
<organism evidence="1 2">
    <name type="scientific">Solanum tuberosum</name>
    <name type="common">Potato</name>
    <dbReference type="NCBI Taxonomy" id="4113"/>
    <lineage>
        <taxon>Eukaryota</taxon>
        <taxon>Viridiplantae</taxon>
        <taxon>Streptophyta</taxon>
        <taxon>Embryophyta</taxon>
        <taxon>Tracheophyta</taxon>
        <taxon>Spermatophyta</taxon>
        <taxon>Magnoliopsida</taxon>
        <taxon>eudicotyledons</taxon>
        <taxon>Gunneridae</taxon>
        <taxon>Pentapetalae</taxon>
        <taxon>asterids</taxon>
        <taxon>lamiids</taxon>
        <taxon>Solanales</taxon>
        <taxon>Solanaceae</taxon>
        <taxon>Solanoideae</taxon>
        <taxon>Solaneae</taxon>
        <taxon>Solanum</taxon>
    </lineage>
</organism>
<dbReference type="HOGENOM" id="CLU_2030799_0_0_1"/>
<proteinExistence type="predicted"/>
<name>M1ABH6_SOLTU</name>
<dbReference type="Proteomes" id="UP000011115">
    <property type="component" value="Unassembled WGS sequence"/>
</dbReference>
<accession>M1ABH6</accession>
<reference evidence="1" key="2">
    <citation type="submission" date="2015-06" db="UniProtKB">
        <authorList>
            <consortium name="EnsemblPlants"/>
        </authorList>
    </citation>
    <scope>IDENTIFICATION</scope>
    <source>
        <strain evidence="1">DM1-3 516 R44</strain>
    </source>
</reference>
<dbReference type="Gramene" id="PGSC0003DMT400019014">
    <property type="protein sequence ID" value="PGSC0003DMT400019014"/>
    <property type="gene ID" value="PGSC0003DMG400007366"/>
</dbReference>
<evidence type="ECO:0000313" key="1">
    <source>
        <dbReference type="EnsemblPlants" id="PGSC0003DMT400019014"/>
    </source>
</evidence>
<evidence type="ECO:0000313" key="2">
    <source>
        <dbReference type="Proteomes" id="UP000011115"/>
    </source>
</evidence>
<dbReference type="AlphaFoldDB" id="M1ABH6"/>
<dbReference type="InParanoid" id="M1ABH6"/>
<keyword evidence="2" id="KW-1185">Reference proteome</keyword>
<dbReference type="PaxDb" id="4113-PGSC0003DMT400019014"/>
<reference evidence="2" key="1">
    <citation type="journal article" date="2011" name="Nature">
        <title>Genome sequence and analysis of the tuber crop potato.</title>
        <authorList>
            <consortium name="The Potato Genome Sequencing Consortium"/>
        </authorList>
    </citation>
    <scope>NUCLEOTIDE SEQUENCE [LARGE SCALE GENOMIC DNA]</scope>
    <source>
        <strain evidence="2">cv. DM1-3 516 R44</strain>
    </source>
</reference>
<dbReference type="EnsemblPlants" id="PGSC0003DMT400019014">
    <property type="protein sequence ID" value="PGSC0003DMT400019014"/>
    <property type="gene ID" value="PGSC0003DMG400007366"/>
</dbReference>